<dbReference type="Proteomes" id="UP000283458">
    <property type="component" value="Unassembled WGS sequence"/>
</dbReference>
<dbReference type="SUPFAM" id="SSF46785">
    <property type="entry name" value="Winged helix' DNA-binding domain"/>
    <property type="match status" value="1"/>
</dbReference>
<feature type="region of interest" description="Disordered" evidence="1">
    <location>
        <begin position="134"/>
        <end position="179"/>
    </location>
</feature>
<dbReference type="InterPro" id="IPR036390">
    <property type="entry name" value="WH_DNA-bd_sf"/>
</dbReference>
<organism evidence="2 3">
    <name type="scientific">Azospirillum cavernae</name>
    <dbReference type="NCBI Taxonomy" id="2320860"/>
    <lineage>
        <taxon>Bacteria</taxon>
        <taxon>Pseudomonadati</taxon>
        <taxon>Pseudomonadota</taxon>
        <taxon>Alphaproteobacteria</taxon>
        <taxon>Rhodospirillales</taxon>
        <taxon>Azospirillaceae</taxon>
        <taxon>Azospirillum</taxon>
    </lineage>
</organism>
<dbReference type="EMBL" id="QYUL01000008">
    <property type="protein sequence ID" value="RJF76441.1"/>
    <property type="molecule type" value="Genomic_DNA"/>
</dbReference>
<dbReference type="InterPro" id="IPR036388">
    <property type="entry name" value="WH-like_DNA-bd_sf"/>
</dbReference>
<protein>
    <submittedName>
        <fullName evidence="2">RepB family plasmid replication initiator protein</fullName>
    </submittedName>
</protein>
<name>A0A418VK13_9PROT</name>
<comment type="caution">
    <text evidence="2">The sequence shown here is derived from an EMBL/GenBank/DDBJ whole genome shotgun (WGS) entry which is preliminary data.</text>
</comment>
<dbReference type="AlphaFoldDB" id="A0A418VK13"/>
<reference evidence="2 3" key="1">
    <citation type="submission" date="2018-09" db="EMBL/GenBank/DDBJ databases">
        <authorList>
            <person name="Zhu H."/>
        </authorList>
    </citation>
    <scope>NUCLEOTIDE SEQUENCE [LARGE SCALE GENOMIC DNA]</scope>
    <source>
        <strain evidence="2 3">K2W22B-5</strain>
    </source>
</reference>
<feature type="compositionally biased region" description="Basic residues" evidence="1">
    <location>
        <begin position="598"/>
        <end position="609"/>
    </location>
</feature>
<feature type="region of interest" description="Disordered" evidence="1">
    <location>
        <begin position="586"/>
        <end position="609"/>
    </location>
</feature>
<accession>A0A418VK13</accession>
<sequence length="609" mass="68583">MPARFVSKTPVIGLTFILRTIVFRPKVMNVTRQICVEKAKRDLGIDRYAFLPIRLSVTKMLVLVCPMLGVSERRAIWWRQISNSHARTRVMYSIYILEENFPFFINELRCSPTQIRRVSTQIWRFPTSISRQMSGNRIRKRGAATASKPRSLSAHDRTGSATKPSRYRHADHVPRASKHKRQNQVLIKFGYDIIFYTIKHVGGTLRSQPTIIPAYDIAPFGPSETQGDVNCAVPIASPIIATESDHAGNLEGADTETDADLLAMPGAHDGQPPKIFGNLISPTSHSGYPLWLGAVHVTHISGPELTHLDRQIWTYLVARAYNRIGLDDEHRIPYVEIREQMNERMVLVAGEDGNKSVRRATSGGHESNDRIREAIAKLQKTIVAWDIFDEDERTSQSIKPLAKPGRPPKGVKRGDRQSQLLGSTGHDYGHGGERVLLYSFPVHLRSLLGNPTTFSYLRTRVVFSFTSQYALRLYETLQRYADRRIKPWLLRVDVDRLRLLIGIREGQLQGFGRLWQRALQPALEQINAFAEFEVACEVHRGNGRGSPVEGVTLTVRPKSEAAAVQTLYDAGPAARRNRRAVPDVADRQAEAAVGATAKTKRISRFKPRD</sequence>
<feature type="region of interest" description="Disordered" evidence="1">
    <location>
        <begin position="396"/>
        <end position="427"/>
    </location>
</feature>
<dbReference type="Gene3D" id="1.10.10.10">
    <property type="entry name" value="Winged helix-like DNA-binding domain superfamily/Winged helix DNA-binding domain"/>
    <property type="match status" value="1"/>
</dbReference>
<dbReference type="RefSeq" id="WP_119834289.1">
    <property type="nucleotide sequence ID" value="NZ_QYUL01000008.1"/>
</dbReference>
<evidence type="ECO:0000256" key="1">
    <source>
        <dbReference type="SAM" id="MobiDB-lite"/>
    </source>
</evidence>
<proteinExistence type="predicted"/>
<keyword evidence="3" id="KW-1185">Reference proteome</keyword>
<dbReference type="OrthoDB" id="7337829at2"/>
<evidence type="ECO:0000313" key="3">
    <source>
        <dbReference type="Proteomes" id="UP000283458"/>
    </source>
</evidence>
<gene>
    <name evidence="2" type="ORF">D3877_29080</name>
</gene>
<evidence type="ECO:0000313" key="2">
    <source>
        <dbReference type="EMBL" id="RJF76441.1"/>
    </source>
</evidence>